<feature type="transmembrane region" description="Helical" evidence="1">
    <location>
        <begin position="26"/>
        <end position="46"/>
    </location>
</feature>
<keyword evidence="1" id="KW-0812">Transmembrane</keyword>
<keyword evidence="1" id="KW-0472">Membrane</keyword>
<dbReference type="Pfam" id="PF04307">
    <property type="entry name" value="YdjM"/>
    <property type="match status" value="1"/>
</dbReference>
<feature type="transmembrane region" description="Helical" evidence="1">
    <location>
        <begin position="123"/>
        <end position="147"/>
    </location>
</feature>
<feature type="transmembrane region" description="Helical" evidence="1">
    <location>
        <begin position="58"/>
        <end position="77"/>
    </location>
</feature>
<dbReference type="Proteomes" id="UP001165427">
    <property type="component" value="Unassembled WGS sequence"/>
</dbReference>
<sequence>MDSITQIALGAAIGEAVLGRRIGNRAALWGGLCGLFPDLDVLIPFGGAVENFTYHRGFSHSIFVLTALTPVLVWFILKIHPGTREYRTRWGVLVFLALITHILLDGLTVYGTQILWPLPTPPVMWSTLFIIDPVYSIPLIGGVLAAVIMSRKRGRGHRFNTVCLALSTVYLVWSIGAKVYVNDTVKHELARQNIAYQNVLTVPTPFNTVLWRVLVMDDQGYYEGFYSLLDQQRNIRFIHYPRNEQLLDGLAEHWPVQRLRWFTHGFYAVQQRDDAIVLSDLRMGLEPYYVFQFKVAEMGNPHPVPTPGQPIRGNRGAERLPWVWQRIWNP</sequence>
<evidence type="ECO:0000313" key="3">
    <source>
        <dbReference type="Proteomes" id="UP001165427"/>
    </source>
</evidence>
<feature type="transmembrane region" description="Helical" evidence="1">
    <location>
        <begin position="89"/>
        <end position="111"/>
    </location>
</feature>
<reference evidence="2" key="1">
    <citation type="submission" date="2022-04" db="EMBL/GenBank/DDBJ databases">
        <title>Desulfatitalea alkaliphila sp. nov., a novel anaerobic sulfate-reducing bacterium isolated from terrestrial mud volcano, Taman Peninsula, Russia.</title>
        <authorList>
            <person name="Khomyakova M.A."/>
            <person name="Merkel A.Y."/>
            <person name="Slobodkin A.I."/>
        </authorList>
    </citation>
    <scope>NUCLEOTIDE SEQUENCE</scope>
    <source>
        <strain evidence="2">M08but</strain>
    </source>
</reference>
<gene>
    <name evidence="2" type="ORF">MRX98_04575</name>
</gene>
<keyword evidence="1" id="KW-1133">Transmembrane helix</keyword>
<dbReference type="AlphaFoldDB" id="A0AA41R0P9"/>
<protein>
    <submittedName>
        <fullName evidence="2">Metal-dependent hydrolase</fullName>
    </submittedName>
</protein>
<dbReference type="InterPro" id="IPR053170">
    <property type="entry name" value="Transcription_regulator"/>
</dbReference>
<feature type="transmembrane region" description="Helical" evidence="1">
    <location>
        <begin position="159"/>
        <end position="181"/>
    </location>
</feature>
<keyword evidence="3" id="KW-1185">Reference proteome</keyword>
<name>A0AA41R0P9_9BACT</name>
<dbReference type="PANTHER" id="PTHR40031:SF1">
    <property type="entry name" value="MEMBRANE-BOUND METAL-DEPENDENT HYDROLASE"/>
    <property type="match status" value="1"/>
</dbReference>
<dbReference type="EMBL" id="JALJRB010000003">
    <property type="protein sequence ID" value="MCJ8499839.1"/>
    <property type="molecule type" value="Genomic_DNA"/>
</dbReference>
<proteinExistence type="predicted"/>
<evidence type="ECO:0000313" key="2">
    <source>
        <dbReference type="EMBL" id="MCJ8499839.1"/>
    </source>
</evidence>
<comment type="caution">
    <text evidence="2">The sequence shown here is derived from an EMBL/GenBank/DDBJ whole genome shotgun (WGS) entry which is preliminary data.</text>
</comment>
<accession>A0AA41R0P9</accession>
<dbReference type="InterPro" id="IPR007404">
    <property type="entry name" value="YdjM-like"/>
</dbReference>
<dbReference type="GO" id="GO:0016787">
    <property type="term" value="F:hydrolase activity"/>
    <property type="evidence" value="ECO:0007669"/>
    <property type="project" value="UniProtKB-KW"/>
</dbReference>
<evidence type="ECO:0000256" key="1">
    <source>
        <dbReference type="SAM" id="Phobius"/>
    </source>
</evidence>
<dbReference type="PANTHER" id="PTHR40031">
    <property type="entry name" value="HYPOTHETICAL MEMBRANE SPANNING PROTEIN"/>
    <property type="match status" value="1"/>
</dbReference>
<keyword evidence="2" id="KW-0378">Hydrolase</keyword>
<dbReference type="RefSeq" id="WP_246903388.1">
    <property type="nucleotide sequence ID" value="NZ_JALJRB010000003.1"/>
</dbReference>
<organism evidence="2 3">
    <name type="scientific">Desulfatitalea alkaliphila</name>
    <dbReference type="NCBI Taxonomy" id="2929485"/>
    <lineage>
        <taxon>Bacteria</taxon>
        <taxon>Pseudomonadati</taxon>
        <taxon>Thermodesulfobacteriota</taxon>
        <taxon>Desulfobacteria</taxon>
        <taxon>Desulfobacterales</taxon>
        <taxon>Desulfosarcinaceae</taxon>
        <taxon>Desulfatitalea</taxon>
    </lineage>
</organism>